<comment type="caution">
    <text evidence="9">The sequence shown here is derived from an EMBL/GenBank/DDBJ whole genome shotgun (WGS) entry which is preliminary data.</text>
</comment>
<evidence type="ECO:0000256" key="3">
    <source>
        <dbReference type="ARBA" id="ARBA00022737"/>
    </source>
</evidence>
<name>A0AA40LTQ3_CNENI</name>
<dbReference type="SUPFAM" id="SSF48371">
    <property type="entry name" value="ARM repeat"/>
    <property type="match status" value="1"/>
</dbReference>
<evidence type="ECO:0000313" key="10">
    <source>
        <dbReference type="Proteomes" id="UP001177744"/>
    </source>
</evidence>
<evidence type="ECO:0000256" key="2">
    <source>
        <dbReference type="ARBA" id="ARBA00022448"/>
    </source>
</evidence>
<keyword evidence="3" id="KW-0677">Repeat</keyword>
<dbReference type="Pfam" id="PF00514">
    <property type="entry name" value="Arm"/>
    <property type="match status" value="7"/>
</dbReference>
<dbReference type="Gene3D" id="1.20.5.690">
    <property type="entry name" value="Importin-alpha, importin-beta-binding domain"/>
    <property type="match status" value="1"/>
</dbReference>
<evidence type="ECO:0000313" key="9">
    <source>
        <dbReference type="EMBL" id="KAK1343259.1"/>
    </source>
</evidence>
<dbReference type="PROSITE" id="PS50176">
    <property type="entry name" value="ARM_REPEAT"/>
    <property type="match status" value="3"/>
</dbReference>
<dbReference type="SMART" id="SM00185">
    <property type="entry name" value="ARM"/>
    <property type="match status" value="8"/>
</dbReference>
<dbReference type="Pfam" id="PF16186">
    <property type="entry name" value="Arm_3"/>
    <property type="match status" value="1"/>
</dbReference>
<dbReference type="InterPro" id="IPR024931">
    <property type="entry name" value="Importin_alpha"/>
</dbReference>
<comment type="function">
    <text evidence="5 6">Functions in nuclear protein import.</text>
</comment>
<dbReference type="InterPro" id="IPR032413">
    <property type="entry name" value="Arm_3"/>
</dbReference>
<evidence type="ECO:0000256" key="7">
    <source>
        <dbReference type="PROSITE-ProRule" id="PRU00259"/>
    </source>
</evidence>
<protein>
    <recommendedName>
        <fullName evidence="6">Importin subunit alpha</fullName>
    </recommendedName>
</protein>
<gene>
    <name evidence="9" type="ORF">QTO34_016037</name>
</gene>
<reference evidence="9" key="1">
    <citation type="submission" date="2023-06" db="EMBL/GenBank/DDBJ databases">
        <title>Reference genome for the Northern bat (Eptesicus nilssonii), a most northern bat species.</title>
        <authorList>
            <person name="Laine V.N."/>
            <person name="Pulliainen A.T."/>
            <person name="Lilley T.M."/>
        </authorList>
    </citation>
    <scope>NUCLEOTIDE SEQUENCE</scope>
    <source>
        <strain evidence="9">BLF_Eptnil</strain>
        <tissue evidence="9">Kidney</tissue>
    </source>
</reference>
<dbReference type="InterPro" id="IPR002652">
    <property type="entry name" value="Importin-a_IBB"/>
</dbReference>
<dbReference type="PANTHER" id="PTHR23316">
    <property type="entry name" value="IMPORTIN ALPHA"/>
    <property type="match status" value="1"/>
</dbReference>
<dbReference type="InterPro" id="IPR000225">
    <property type="entry name" value="Armadillo"/>
</dbReference>
<evidence type="ECO:0000259" key="8">
    <source>
        <dbReference type="PROSITE" id="PS51214"/>
    </source>
</evidence>
<keyword evidence="10" id="KW-1185">Reference proteome</keyword>
<dbReference type="Gene3D" id="1.25.10.10">
    <property type="entry name" value="Leucine-rich Repeat Variant"/>
    <property type="match status" value="1"/>
</dbReference>
<dbReference type="PROSITE" id="PS51214">
    <property type="entry name" value="IBB"/>
    <property type="match status" value="1"/>
</dbReference>
<evidence type="ECO:0000256" key="6">
    <source>
        <dbReference type="PIRNR" id="PIRNR005673"/>
    </source>
</evidence>
<comment type="similarity">
    <text evidence="1 6">Belongs to the importin alpha family.</text>
</comment>
<feature type="repeat" description="ARM" evidence="7">
    <location>
        <begin position="154"/>
        <end position="182"/>
    </location>
</feature>
<evidence type="ECO:0000256" key="5">
    <source>
        <dbReference type="ARBA" id="ARBA00053483"/>
    </source>
</evidence>
<feature type="domain" description="IBB" evidence="8">
    <location>
        <begin position="1"/>
        <end position="57"/>
    </location>
</feature>
<dbReference type="GO" id="GO:0005737">
    <property type="term" value="C:cytoplasm"/>
    <property type="evidence" value="ECO:0007669"/>
    <property type="project" value="InterPro"/>
</dbReference>
<dbReference type="AlphaFoldDB" id="A0AA40LTQ3"/>
<dbReference type="Pfam" id="PF01749">
    <property type="entry name" value="IBB"/>
    <property type="match status" value="1"/>
</dbReference>
<sequence length="510" mass="56455">MPTSEAPEERLRKFKYRGKDASMMRQQRMAVNVQLRKAKKDEQVLKRRNITNLCSDPASGDGTKEVRLTLEEIISGVNASDPIVCFQATQAARKMLSREKNPPLKLFVDAGLVPKLVEFLTSPFHPSLQFEAAWALTNIASGTSELTRAVVEGGAVKPLVELLSSPNLTVCEQAVWALGNIAGDGPEFRDSVISSNAIPHLLALISSTTPITFLRNITWALSNLCRNKNPYPCKKAVEQMLPALSQLLQHQDNEVLSDTCWALSYLTEGCNEHIGQVVDLGVLPRLVQLMTSSELNVLTPSLRTVGNIVTGTDHQTQMAIDAGVLSVLPRLLLYPKSSIQKEAAWTLSNVAAGPQQHIQELIDCNVLHPVLALLKNGEFKVQKEALWVVANITNGGTMDQLIHLAHSGVLEPLVNMLTIPDTRFVVIILDIISFLLQAAEKLSKKEYLCLLIEEPGGVEIIKTLQFHENHQVSMTALNIIENYFSENTEFGDELYKRLLHFLQEPGIIIR</sequence>
<feature type="repeat" description="ARM" evidence="7">
    <location>
        <begin position="281"/>
        <end position="323"/>
    </location>
</feature>
<dbReference type="Proteomes" id="UP001177744">
    <property type="component" value="Unassembled WGS sequence"/>
</dbReference>
<dbReference type="PIRSF" id="PIRSF005673">
    <property type="entry name" value="Importin_alpha"/>
    <property type="match status" value="1"/>
</dbReference>
<organism evidence="9 10">
    <name type="scientific">Cnephaeus nilssonii</name>
    <name type="common">Northern bat</name>
    <name type="synonym">Eptesicus nilssonii</name>
    <dbReference type="NCBI Taxonomy" id="3371016"/>
    <lineage>
        <taxon>Eukaryota</taxon>
        <taxon>Metazoa</taxon>
        <taxon>Chordata</taxon>
        <taxon>Craniata</taxon>
        <taxon>Vertebrata</taxon>
        <taxon>Euteleostomi</taxon>
        <taxon>Mammalia</taxon>
        <taxon>Eutheria</taxon>
        <taxon>Laurasiatheria</taxon>
        <taxon>Chiroptera</taxon>
        <taxon>Yangochiroptera</taxon>
        <taxon>Vespertilionidae</taxon>
        <taxon>Cnephaeus</taxon>
    </lineage>
</organism>
<evidence type="ECO:0000256" key="4">
    <source>
        <dbReference type="ARBA" id="ARBA00022927"/>
    </source>
</evidence>
<dbReference type="EMBL" id="JAULJE010000005">
    <property type="protein sequence ID" value="KAK1343259.1"/>
    <property type="molecule type" value="Genomic_DNA"/>
</dbReference>
<dbReference type="InterPro" id="IPR011989">
    <property type="entry name" value="ARM-like"/>
</dbReference>
<dbReference type="GO" id="GO:0061608">
    <property type="term" value="F:nuclear import signal receptor activity"/>
    <property type="evidence" value="ECO:0007669"/>
    <property type="project" value="InterPro"/>
</dbReference>
<dbReference type="GO" id="GO:0005634">
    <property type="term" value="C:nucleus"/>
    <property type="evidence" value="ECO:0007669"/>
    <property type="project" value="UniProtKB-ARBA"/>
</dbReference>
<feature type="repeat" description="ARM" evidence="7">
    <location>
        <begin position="111"/>
        <end position="154"/>
    </location>
</feature>
<dbReference type="InterPro" id="IPR036975">
    <property type="entry name" value="Importin-a_IBB_sf"/>
</dbReference>
<keyword evidence="2 6" id="KW-0813">Transport</keyword>
<keyword evidence="4 6" id="KW-0653">Protein transport</keyword>
<proteinExistence type="inferred from homology"/>
<accession>A0AA40LTQ3</accession>
<dbReference type="GO" id="GO:0006606">
    <property type="term" value="P:protein import into nucleus"/>
    <property type="evidence" value="ECO:0007669"/>
    <property type="project" value="InterPro"/>
</dbReference>
<dbReference type="InterPro" id="IPR016024">
    <property type="entry name" value="ARM-type_fold"/>
</dbReference>
<evidence type="ECO:0000256" key="1">
    <source>
        <dbReference type="ARBA" id="ARBA00010394"/>
    </source>
</evidence>
<dbReference type="FunFam" id="1.25.10.10:FF:000009">
    <property type="entry name" value="Importin subunit alpha"/>
    <property type="match status" value="1"/>
</dbReference>